<dbReference type="AlphaFoldDB" id="A0ABD0JES6"/>
<protein>
    <submittedName>
        <fullName evidence="1">Uncharacterized protein</fullName>
    </submittedName>
</protein>
<name>A0ABD0JES6_9CAEN</name>
<evidence type="ECO:0000313" key="2">
    <source>
        <dbReference type="Proteomes" id="UP001519460"/>
    </source>
</evidence>
<sequence length="54" mass="5793">VRLDTVEGNTKIWTLYCGVTVGDPATLTLPSDPAGWTQAVVIGSSGVWQYWPNA</sequence>
<evidence type="ECO:0000313" key="1">
    <source>
        <dbReference type="EMBL" id="KAK7471717.1"/>
    </source>
</evidence>
<dbReference type="Proteomes" id="UP001519460">
    <property type="component" value="Unassembled WGS sequence"/>
</dbReference>
<feature type="non-terminal residue" evidence="1">
    <location>
        <position position="1"/>
    </location>
</feature>
<gene>
    <name evidence="1" type="ORF">BaRGS_00035649</name>
</gene>
<feature type="non-terminal residue" evidence="1">
    <location>
        <position position="54"/>
    </location>
</feature>
<keyword evidence="2" id="KW-1185">Reference proteome</keyword>
<proteinExistence type="predicted"/>
<dbReference type="EMBL" id="JACVVK020000481">
    <property type="protein sequence ID" value="KAK7471717.1"/>
    <property type="molecule type" value="Genomic_DNA"/>
</dbReference>
<organism evidence="1 2">
    <name type="scientific">Batillaria attramentaria</name>
    <dbReference type="NCBI Taxonomy" id="370345"/>
    <lineage>
        <taxon>Eukaryota</taxon>
        <taxon>Metazoa</taxon>
        <taxon>Spiralia</taxon>
        <taxon>Lophotrochozoa</taxon>
        <taxon>Mollusca</taxon>
        <taxon>Gastropoda</taxon>
        <taxon>Caenogastropoda</taxon>
        <taxon>Sorbeoconcha</taxon>
        <taxon>Cerithioidea</taxon>
        <taxon>Batillariidae</taxon>
        <taxon>Batillaria</taxon>
    </lineage>
</organism>
<accession>A0ABD0JES6</accession>
<comment type="caution">
    <text evidence="1">The sequence shown here is derived from an EMBL/GenBank/DDBJ whole genome shotgun (WGS) entry which is preliminary data.</text>
</comment>
<reference evidence="1 2" key="1">
    <citation type="journal article" date="2023" name="Sci. Data">
        <title>Genome assembly of the Korean intertidal mud-creeper Batillaria attramentaria.</title>
        <authorList>
            <person name="Patra A.K."/>
            <person name="Ho P.T."/>
            <person name="Jun S."/>
            <person name="Lee S.J."/>
            <person name="Kim Y."/>
            <person name="Won Y.J."/>
        </authorList>
    </citation>
    <scope>NUCLEOTIDE SEQUENCE [LARGE SCALE GENOMIC DNA]</scope>
    <source>
        <strain evidence="1">Wonlab-2016</strain>
    </source>
</reference>